<organism evidence="2 3">
    <name type="scientific">Galerina marginata (strain CBS 339.88)</name>
    <dbReference type="NCBI Taxonomy" id="685588"/>
    <lineage>
        <taxon>Eukaryota</taxon>
        <taxon>Fungi</taxon>
        <taxon>Dikarya</taxon>
        <taxon>Basidiomycota</taxon>
        <taxon>Agaricomycotina</taxon>
        <taxon>Agaricomycetes</taxon>
        <taxon>Agaricomycetidae</taxon>
        <taxon>Agaricales</taxon>
        <taxon>Agaricineae</taxon>
        <taxon>Strophariaceae</taxon>
        <taxon>Galerina</taxon>
    </lineage>
</organism>
<sequence>MRVQLNRDLLWQIFSLNAEIGPLEPEPHDIPAIHTLRHTSQVCSAWRDLALDCRSLWARVIDFNCLRHEEWRDEVLRRTATSPLSVRCGREHW</sequence>
<name>A0A067T5T7_GALM3</name>
<keyword evidence="3" id="KW-1185">Reference proteome</keyword>
<dbReference type="EMBL" id="KL142376">
    <property type="protein sequence ID" value="KDR77727.1"/>
    <property type="molecule type" value="Genomic_DNA"/>
</dbReference>
<dbReference type="Gene3D" id="1.20.1280.50">
    <property type="match status" value="1"/>
</dbReference>
<feature type="domain" description="F-box" evidence="1">
    <location>
        <begin position="8"/>
        <end position="60"/>
    </location>
</feature>
<gene>
    <name evidence="2" type="ORF">GALMADRAFT_411780</name>
</gene>
<dbReference type="Proteomes" id="UP000027222">
    <property type="component" value="Unassembled WGS sequence"/>
</dbReference>
<dbReference type="AlphaFoldDB" id="A0A067T5T7"/>
<accession>A0A067T5T7</accession>
<dbReference type="OrthoDB" id="2269034at2759"/>
<evidence type="ECO:0000259" key="1">
    <source>
        <dbReference type="Pfam" id="PF12937"/>
    </source>
</evidence>
<evidence type="ECO:0000313" key="3">
    <source>
        <dbReference type="Proteomes" id="UP000027222"/>
    </source>
</evidence>
<dbReference type="InterPro" id="IPR001810">
    <property type="entry name" value="F-box_dom"/>
</dbReference>
<dbReference type="SUPFAM" id="SSF81383">
    <property type="entry name" value="F-box domain"/>
    <property type="match status" value="1"/>
</dbReference>
<proteinExistence type="predicted"/>
<protein>
    <recommendedName>
        <fullName evidence="1">F-box domain-containing protein</fullName>
    </recommendedName>
</protein>
<dbReference type="InterPro" id="IPR036047">
    <property type="entry name" value="F-box-like_dom_sf"/>
</dbReference>
<dbReference type="HOGENOM" id="CLU_2399818_0_0_1"/>
<reference evidence="3" key="1">
    <citation type="journal article" date="2014" name="Proc. Natl. Acad. Sci. U.S.A.">
        <title>Extensive sampling of basidiomycete genomes demonstrates inadequacy of the white-rot/brown-rot paradigm for wood decay fungi.</title>
        <authorList>
            <person name="Riley R."/>
            <person name="Salamov A.A."/>
            <person name="Brown D.W."/>
            <person name="Nagy L.G."/>
            <person name="Floudas D."/>
            <person name="Held B.W."/>
            <person name="Levasseur A."/>
            <person name="Lombard V."/>
            <person name="Morin E."/>
            <person name="Otillar R."/>
            <person name="Lindquist E.A."/>
            <person name="Sun H."/>
            <person name="LaButti K.M."/>
            <person name="Schmutz J."/>
            <person name="Jabbour D."/>
            <person name="Luo H."/>
            <person name="Baker S.E."/>
            <person name="Pisabarro A.G."/>
            <person name="Walton J.D."/>
            <person name="Blanchette R.A."/>
            <person name="Henrissat B."/>
            <person name="Martin F."/>
            <person name="Cullen D."/>
            <person name="Hibbett D.S."/>
            <person name="Grigoriev I.V."/>
        </authorList>
    </citation>
    <scope>NUCLEOTIDE SEQUENCE [LARGE SCALE GENOMIC DNA]</scope>
    <source>
        <strain evidence="3">CBS 339.88</strain>
    </source>
</reference>
<evidence type="ECO:0000313" key="2">
    <source>
        <dbReference type="EMBL" id="KDR77727.1"/>
    </source>
</evidence>
<dbReference type="Pfam" id="PF12937">
    <property type="entry name" value="F-box-like"/>
    <property type="match status" value="1"/>
</dbReference>